<proteinExistence type="predicted"/>
<reference evidence="1 2" key="1">
    <citation type="submission" date="2023-02" db="EMBL/GenBank/DDBJ databases">
        <title>Comparative genomics and fermentation flavor characterization of five lactic acid bacteria reveal flavor biosynthesis metabolic pathways in fermented muskmelon puree.</title>
        <authorList>
            <person name="Yuan L."/>
            <person name="Li M."/>
            <person name="Xu X."/>
            <person name="Lao F."/>
            <person name="Wu J."/>
        </authorList>
    </citation>
    <scope>NUCLEOTIDE SEQUENCE [LARGE SCALE GENOMIC DNA]</scope>
    <source>
        <strain evidence="1 2">Ca-4</strain>
    </source>
</reference>
<dbReference type="EMBL" id="CP118739">
    <property type="protein sequence ID" value="WEA58045.1"/>
    <property type="molecule type" value="Genomic_DNA"/>
</dbReference>
<name>A0ABD7X8W8_PEDPE</name>
<evidence type="ECO:0000313" key="1">
    <source>
        <dbReference type="EMBL" id="WEA58045.1"/>
    </source>
</evidence>
<evidence type="ECO:0000313" key="2">
    <source>
        <dbReference type="Proteomes" id="UP001214131"/>
    </source>
</evidence>
<gene>
    <name evidence="1" type="ORF">PWB86_04065</name>
</gene>
<protein>
    <submittedName>
        <fullName evidence="1">Uncharacterized protein</fullName>
    </submittedName>
</protein>
<dbReference type="AlphaFoldDB" id="A0ABD7X8W8"/>
<dbReference type="RefSeq" id="WP_159251276.1">
    <property type="nucleotide sequence ID" value="NZ_CP023008.1"/>
</dbReference>
<organism evidence="1 2">
    <name type="scientific">Pediococcus pentosaceus</name>
    <dbReference type="NCBI Taxonomy" id="1255"/>
    <lineage>
        <taxon>Bacteria</taxon>
        <taxon>Bacillati</taxon>
        <taxon>Bacillota</taxon>
        <taxon>Bacilli</taxon>
        <taxon>Lactobacillales</taxon>
        <taxon>Lactobacillaceae</taxon>
        <taxon>Pediococcus</taxon>
    </lineage>
</organism>
<accession>A0ABD7X8W8</accession>
<sequence>MDYGVYRKNTSKYLTSGNERENDQITGRVFACTDLSETSSYKDAWISAYKNLISVLDMEELDGAVHLDTNTDITGNQFIVSMNGDGIVTEVQE</sequence>
<dbReference type="Proteomes" id="UP001214131">
    <property type="component" value="Chromosome"/>
</dbReference>